<dbReference type="Gene3D" id="2.60.40.10">
    <property type="entry name" value="Immunoglobulins"/>
    <property type="match status" value="1"/>
</dbReference>
<keyword evidence="4" id="KW-0326">Glycosidase</keyword>
<name>A0A1H2XJ42_9BACL</name>
<accession>A0A1H2XJ42</accession>
<dbReference type="InterPro" id="IPR036881">
    <property type="entry name" value="Glyco_hydro_3_C_sf"/>
</dbReference>
<dbReference type="InterPro" id="IPR050288">
    <property type="entry name" value="Cellulose_deg_GH3"/>
</dbReference>
<dbReference type="Pfam" id="PF00933">
    <property type="entry name" value="Glyco_hydro_3"/>
    <property type="match status" value="1"/>
</dbReference>
<dbReference type="InterPro" id="IPR013783">
    <property type="entry name" value="Ig-like_fold"/>
</dbReference>
<feature type="domain" description="Fibronectin type III-like" evidence="5">
    <location>
        <begin position="580"/>
        <end position="650"/>
    </location>
</feature>
<dbReference type="InterPro" id="IPR019800">
    <property type="entry name" value="Glyco_hydro_3_AS"/>
</dbReference>
<gene>
    <name evidence="6" type="ORF">SAMN04489725_12114</name>
</gene>
<dbReference type="InterPro" id="IPR036962">
    <property type="entry name" value="Glyco_hydro_3_N_sf"/>
</dbReference>
<dbReference type="GO" id="GO:0005975">
    <property type="term" value="P:carbohydrate metabolic process"/>
    <property type="evidence" value="ECO:0007669"/>
    <property type="project" value="InterPro"/>
</dbReference>
<keyword evidence="3" id="KW-0119">Carbohydrate metabolism</keyword>
<evidence type="ECO:0000256" key="4">
    <source>
        <dbReference type="RuleBase" id="RU361161"/>
    </source>
</evidence>
<dbReference type="PRINTS" id="PR00133">
    <property type="entry name" value="GLHYDRLASE3"/>
</dbReference>
<dbReference type="InterPro" id="IPR002772">
    <property type="entry name" value="Glyco_hydro_3_C"/>
</dbReference>
<keyword evidence="2 4" id="KW-0378">Hydrolase</keyword>
<dbReference type="SUPFAM" id="SSF52279">
    <property type="entry name" value="Beta-D-glucan exohydrolase, C-terminal domain"/>
    <property type="match status" value="1"/>
</dbReference>
<dbReference type="Pfam" id="PF01915">
    <property type="entry name" value="Glyco_hydro_3_C"/>
    <property type="match status" value="1"/>
</dbReference>
<dbReference type="InterPro" id="IPR001764">
    <property type="entry name" value="Glyco_hydro_3_N"/>
</dbReference>
<dbReference type="PROSITE" id="PS00775">
    <property type="entry name" value="GLYCOSYL_HYDROL_F3"/>
    <property type="match status" value="1"/>
</dbReference>
<dbReference type="FunFam" id="2.60.40.10:FF:000495">
    <property type="entry name" value="Periplasmic beta-glucosidase"/>
    <property type="match status" value="1"/>
</dbReference>
<dbReference type="SMART" id="SM01217">
    <property type="entry name" value="Fn3_like"/>
    <property type="match status" value="1"/>
</dbReference>
<organism evidence="6 7">
    <name type="scientific">Alicyclobacillus hesperidum</name>
    <dbReference type="NCBI Taxonomy" id="89784"/>
    <lineage>
        <taxon>Bacteria</taxon>
        <taxon>Bacillati</taxon>
        <taxon>Bacillota</taxon>
        <taxon>Bacilli</taxon>
        <taxon>Bacillales</taxon>
        <taxon>Alicyclobacillaceae</taxon>
        <taxon>Alicyclobacillus</taxon>
    </lineage>
</organism>
<protein>
    <submittedName>
        <fullName evidence="6">Beta-glucosidase</fullName>
    </submittedName>
</protein>
<evidence type="ECO:0000256" key="2">
    <source>
        <dbReference type="ARBA" id="ARBA00022801"/>
    </source>
</evidence>
<dbReference type="PANTHER" id="PTHR42715:SF10">
    <property type="entry name" value="BETA-GLUCOSIDASE"/>
    <property type="match status" value="1"/>
</dbReference>
<comment type="similarity">
    <text evidence="1 4">Belongs to the glycosyl hydrolase 3 family.</text>
</comment>
<dbReference type="PANTHER" id="PTHR42715">
    <property type="entry name" value="BETA-GLUCOSIDASE"/>
    <property type="match status" value="1"/>
</dbReference>
<dbReference type="Gene3D" id="3.40.50.1700">
    <property type="entry name" value="Glycoside hydrolase family 3 C-terminal domain"/>
    <property type="match status" value="1"/>
</dbReference>
<evidence type="ECO:0000313" key="6">
    <source>
        <dbReference type="EMBL" id="SDW92708.1"/>
    </source>
</evidence>
<dbReference type="SUPFAM" id="SSF51445">
    <property type="entry name" value="(Trans)glycosidases"/>
    <property type="match status" value="1"/>
</dbReference>
<dbReference type="EMBL" id="FNOJ01000021">
    <property type="protein sequence ID" value="SDW92708.1"/>
    <property type="molecule type" value="Genomic_DNA"/>
</dbReference>
<evidence type="ECO:0000313" key="7">
    <source>
        <dbReference type="Proteomes" id="UP000182589"/>
    </source>
</evidence>
<dbReference type="Gene3D" id="3.20.20.300">
    <property type="entry name" value="Glycoside hydrolase, family 3, N-terminal domain"/>
    <property type="match status" value="1"/>
</dbReference>
<dbReference type="RefSeq" id="WP_074693683.1">
    <property type="nucleotide sequence ID" value="NZ_FNOJ01000021.1"/>
</dbReference>
<dbReference type="Proteomes" id="UP000182589">
    <property type="component" value="Unassembled WGS sequence"/>
</dbReference>
<dbReference type="InterPro" id="IPR026891">
    <property type="entry name" value="Fn3-like"/>
</dbReference>
<dbReference type="InterPro" id="IPR017853">
    <property type="entry name" value="GH"/>
</dbReference>
<dbReference type="STRING" id="89784.SAMN04489725_12114"/>
<evidence type="ECO:0000256" key="3">
    <source>
        <dbReference type="ARBA" id="ARBA00023277"/>
    </source>
</evidence>
<dbReference type="Pfam" id="PF14310">
    <property type="entry name" value="Fn3-like"/>
    <property type="match status" value="1"/>
</dbReference>
<dbReference type="GO" id="GO:0008422">
    <property type="term" value="F:beta-glucosidase activity"/>
    <property type="evidence" value="ECO:0007669"/>
    <property type="project" value="UniProtKB-ARBA"/>
</dbReference>
<reference evidence="7" key="1">
    <citation type="submission" date="2016-10" db="EMBL/GenBank/DDBJ databases">
        <authorList>
            <person name="Varghese N."/>
        </authorList>
    </citation>
    <scope>NUCLEOTIDE SEQUENCE [LARGE SCALE GENOMIC DNA]</scope>
    <source>
        <strain evidence="7">DSM 12489</strain>
    </source>
</reference>
<proteinExistence type="inferred from homology"/>
<sequence>MNHQEQIAQMTLEEKASLCSGLNLWQTKPIERLGIPSLCLTDGPHGVRLQKAGGTLFESEPATCFPTATALASSWDPALIERLGQALGEECRSLGVHVLLGPGANIKRSPLCGRNFEYFSEDPLLSGEMAAAHIRGVQSRGVGTSLKHFAANNQEYRRMTTSAEVDERTLREIYLASFESAIKGGRPWTVMCAYNRLNGTYCSENGWLLNDVLRDDWEFDGIVMSDWGAVNDRVAGMGAGLDLEMPGGPYAQDQAIVAAVREGRLPEDVLNRTVDRILTLIDRVLQSAPASPYDAEAHHRLARQVAAESMILLKHEQSLLPIPHGKRIAVLGAFAVHPRYQGGGSSHVTPTQVDEPLAELRRTFGADAVAYAPGYDLDADEPSQALLNEARTLAQQADIAIVFAGLPERYESEGFDRTHLAMPAAHTALIEAVAAAQPNTVVVLANGAPIEMPWIDGVPAVIEAYLAGQAFGGAIADVLSGEVNPSGKLAESFPIRLEHNPSHLFFPGNGDRVEYREGVFVGYRYYDAKAMDVRFPFGHGLSYTTFAYRSLKLSDERLRDDAVLEVNVEIENTGERLGKEVVQLYVEPCTPSISRPLRELRAFAKIELAPGERKHVVFHLNKRAFAHYDVDCADFVVESGTYRICIGASSRDLRLFGDVQIESTTPPRPVIVHENATIGDLLEDPVTGPVMKRILDDALASSPMSAMSNDNPGMFEAMMRFTPIGRTTTLFGVPREQVQVVMEELKRTRDHETI</sequence>
<dbReference type="AlphaFoldDB" id="A0A1H2XJ42"/>
<evidence type="ECO:0000256" key="1">
    <source>
        <dbReference type="ARBA" id="ARBA00005336"/>
    </source>
</evidence>
<keyword evidence="7" id="KW-1185">Reference proteome</keyword>
<evidence type="ECO:0000259" key="5">
    <source>
        <dbReference type="SMART" id="SM01217"/>
    </source>
</evidence>